<organism evidence="1 2">
    <name type="scientific">Dendrolimus kikuchii</name>
    <dbReference type="NCBI Taxonomy" id="765133"/>
    <lineage>
        <taxon>Eukaryota</taxon>
        <taxon>Metazoa</taxon>
        <taxon>Ecdysozoa</taxon>
        <taxon>Arthropoda</taxon>
        <taxon>Hexapoda</taxon>
        <taxon>Insecta</taxon>
        <taxon>Pterygota</taxon>
        <taxon>Neoptera</taxon>
        <taxon>Endopterygota</taxon>
        <taxon>Lepidoptera</taxon>
        <taxon>Glossata</taxon>
        <taxon>Ditrysia</taxon>
        <taxon>Bombycoidea</taxon>
        <taxon>Lasiocampidae</taxon>
        <taxon>Dendrolimus</taxon>
    </lineage>
</organism>
<protein>
    <submittedName>
        <fullName evidence="1">Uncharacterized protein</fullName>
    </submittedName>
</protein>
<evidence type="ECO:0000313" key="2">
    <source>
        <dbReference type="Proteomes" id="UP000824533"/>
    </source>
</evidence>
<dbReference type="Proteomes" id="UP000824533">
    <property type="component" value="Linkage Group LG01"/>
</dbReference>
<comment type="caution">
    <text evidence="1">The sequence shown here is derived from an EMBL/GenBank/DDBJ whole genome shotgun (WGS) entry which is preliminary data.</text>
</comment>
<dbReference type="EMBL" id="CM034387">
    <property type="protein sequence ID" value="KAJ0183657.1"/>
    <property type="molecule type" value="Genomic_DNA"/>
</dbReference>
<accession>A0ACC1DJ60</accession>
<proteinExistence type="predicted"/>
<gene>
    <name evidence="1" type="ORF">K1T71_000080</name>
</gene>
<reference evidence="1 2" key="1">
    <citation type="journal article" date="2021" name="Front. Genet.">
        <title>Chromosome-Level Genome Assembly Reveals Significant Gene Expansion in the Toll and IMD Signaling Pathways of Dendrolimus kikuchii.</title>
        <authorList>
            <person name="Zhou J."/>
            <person name="Wu P."/>
            <person name="Xiong Z."/>
            <person name="Liu N."/>
            <person name="Zhao N."/>
            <person name="Ji M."/>
            <person name="Qiu Y."/>
            <person name="Yang B."/>
        </authorList>
    </citation>
    <scope>NUCLEOTIDE SEQUENCE [LARGE SCALE GENOMIC DNA]</scope>
    <source>
        <strain evidence="1">Ann1</strain>
    </source>
</reference>
<keyword evidence="2" id="KW-1185">Reference proteome</keyword>
<sequence length="150" mass="16877">MGADACPQAEAGMPPGPRGRRRSKVRITRTSMTTNAAGEGTGAATLVKRLRSGCVPFASRIVARVRAPTHAARAAAVARAAFIRWSDIRALFMEYFDMCWNKEKFLQSTKIITQNIKYYLLSLNNEEQYLFTKPHNLSKLLPRINRSKYL</sequence>
<evidence type="ECO:0000313" key="1">
    <source>
        <dbReference type="EMBL" id="KAJ0183657.1"/>
    </source>
</evidence>
<name>A0ACC1DJ60_9NEOP</name>